<reference evidence="3" key="1">
    <citation type="submission" date="2019-08" db="EMBL/GenBank/DDBJ databases">
        <title>The genome of the North American firefly Photinus pyralis.</title>
        <authorList>
            <consortium name="Photinus pyralis genome working group"/>
            <person name="Fallon T.R."/>
            <person name="Sander Lower S.E."/>
            <person name="Weng J.-K."/>
        </authorList>
    </citation>
    <scope>NUCLEOTIDE SEQUENCE</scope>
    <source>
        <strain evidence="3">TRF0915ILg1</strain>
        <tissue evidence="3">Whole body</tissue>
    </source>
</reference>
<evidence type="ECO:0000259" key="2">
    <source>
        <dbReference type="Pfam" id="PF16178"/>
    </source>
</evidence>
<dbReference type="AlphaFoldDB" id="A0A8K0D6W0"/>
<dbReference type="Pfam" id="PF16178">
    <property type="entry name" value="Anoct_dimer"/>
    <property type="match status" value="2"/>
</dbReference>
<feature type="compositionally biased region" description="Polar residues" evidence="1">
    <location>
        <begin position="1"/>
        <end position="15"/>
    </location>
</feature>
<dbReference type="EMBL" id="VTPC01003505">
    <property type="protein sequence ID" value="KAF2898421.1"/>
    <property type="molecule type" value="Genomic_DNA"/>
</dbReference>
<dbReference type="GO" id="GO:0046983">
    <property type="term" value="F:protein dimerization activity"/>
    <property type="evidence" value="ECO:0007669"/>
    <property type="project" value="InterPro"/>
</dbReference>
<feature type="region of interest" description="Disordered" evidence="1">
    <location>
        <begin position="272"/>
        <end position="315"/>
    </location>
</feature>
<comment type="caution">
    <text evidence="3">The sequence shown here is derived from an EMBL/GenBank/DDBJ whole genome shotgun (WGS) entry which is preliminary data.</text>
</comment>
<feature type="compositionally biased region" description="Low complexity" evidence="1">
    <location>
        <begin position="292"/>
        <end position="315"/>
    </location>
</feature>
<name>A0A8K0D6W0_IGNLU</name>
<evidence type="ECO:0000256" key="1">
    <source>
        <dbReference type="SAM" id="MobiDB-lite"/>
    </source>
</evidence>
<organism evidence="3 4">
    <name type="scientific">Ignelater luminosus</name>
    <name type="common">Cucubano</name>
    <name type="synonym">Pyrophorus luminosus</name>
    <dbReference type="NCBI Taxonomy" id="2038154"/>
    <lineage>
        <taxon>Eukaryota</taxon>
        <taxon>Metazoa</taxon>
        <taxon>Ecdysozoa</taxon>
        <taxon>Arthropoda</taxon>
        <taxon>Hexapoda</taxon>
        <taxon>Insecta</taxon>
        <taxon>Pterygota</taxon>
        <taxon>Neoptera</taxon>
        <taxon>Endopterygota</taxon>
        <taxon>Coleoptera</taxon>
        <taxon>Polyphaga</taxon>
        <taxon>Elateriformia</taxon>
        <taxon>Elateroidea</taxon>
        <taxon>Elateridae</taxon>
        <taxon>Agrypninae</taxon>
        <taxon>Pyrophorini</taxon>
        <taxon>Ignelater</taxon>
    </lineage>
</organism>
<feature type="compositionally biased region" description="Low complexity" evidence="1">
    <location>
        <begin position="193"/>
        <end position="209"/>
    </location>
</feature>
<feature type="region of interest" description="Disordered" evidence="1">
    <location>
        <begin position="550"/>
        <end position="576"/>
    </location>
</feature>
<proteinExistence type="predicted"/>
<evidence type="ECO:0000313" key="4">
    <source>
        <dbReference type="Proteomes" id="UP000801492"/>
    </source>
</evidence>
<protein>
    <recommendedName>
        <fullName evidence="2">Anoctamin dimerisation domain-containing protein</fullName>
    </recommendedName>
</protein>
<feature type="region of interest" description="Disordered" evidence="1">
    <location>
        <begin position="193"/>
        <end position="218"/>
    </location>
</feature>
<dbReference type="Proteomes" id="UP000801492">
    <property type="component" value="Unassembled WGS sequence"/>
</dbReference>
<keyword evidence="4" id="KW-1185">Reference proteome</keyword>
<sequence length="576" mass="65962">MDHSSNSADFKTSINQRDKEKNNDFNESLYNQPIFLERQSSQVQLNVDDYYYPSTDKEEQVETEVSIIDLESKWNIRTSSGYRNDSEQSVINIDSVPNMPRSLSRSKSEVYFTTTNLEKFYTAISQQHPTVRQITEDSFDTNSKSSYANPRLPSQAANPLRLEAPRIMKNEDDLNSISSQADSHLIAMGHTIQQQSSMLPSSSSYPSKPETFFSQKPPNQFNSQAFYLKETEIPLFLENELPDISRHSSQTEVLSSPTEQLPSRTLDLSHEPAAQIPSTSAEQSPSRKKQPPHSTTNPRRTRTSPSNKKQSPNNSCCPSQIQIPFLDKTCYLPSFLSNAETPCSVDSSSPYRSFQTQYQSFLQKLLPFFPCLAPSSNAGDKDLNTKDLPRRRNKLVDEALNRYNYVMVYPYRKKAVSAKMQYLLSSLDKSGLKIKSVRGEKYNELVFVLLHIPTSVLLQEAENQRIPLSYMMEDEQPSMLHWLTKFFAKRKEIPKKEEQLIKNVTNAEKIMFLHQKLDRAKFGAKPEQYGVNEMIRQGIITTAYPLHDLDAQDENSEPSDKQQFLQWGTGEKSRMN</sequence>
<feature type="domain" description="Anoctamin dimerisation" evidence="2">
    <location>
        <begin position="404"/>
        <end position="495"/>
    </location>
</feature>
<dbReference type="InterPro" id="IPR032394">
    <property type="entry name" value="Anoct_dimer"/>
</dbReference>
<gene>
    <name evidence="3" type="ORF">ILUMI_07746</name>
</gene>
<dbReference type="OrthoDB" id="296386at2759"/>
<evidence type="ECO:0000313" key="3">
    <source>
        <dbReference type="EMBL" id="KAF2898421.1"/>
    </source>
</evidence>
<feature type="region of interest" description="Disordered" evidence="1">
    <location>
        <begin position="1"/>
        <end position="26"/>
    </location>
</feature>
<accession>A0A8K0D6W0</accession>
<feature type="domain" description="Anoctamin dimerisation" evidence="2">
    <location>
        <begin position="504"/>
        <end position="565"/>
    </location>
</feature>